<dbReference type="RefSeq" id="WP_284484272.1">
    <property type="nucleotide sequence ID" value="NZ_JASNJE010000003.1"/>
</dbReference>
<evidence type="ECO:0000256" key="2">
    <source>
        <dbReference type="ARBA" id="ARBA00010139"/>
    </source>
</evidence>
<accession>A0ABT7FB61</accession>
<protein>
    <submittedName>
        <fullName evidence="7">NAD(P)/FAD-dependent oxidoreductase</fullName>
        <ecNumber evidence="7">1.14.13.-</ecNumber>
    </submittedName>
</protein>
<dbReference type="InterPro" id="IPR036188">
    <property type="entry name" value="FAD/NAD-bd_sf"/>
</dbReference>
<dbReference type="InterPro" id="IPR020946">
    <property type="entry name" value="Flavin_mOase-like"/>
</dbReference>
<evidence type="ECO:0000256" key="4">
    <source>
        <dbReference type="ARBA" id="ARBA00022827"/>
    </source>
</evidence>
<name>A0ABT7FB61_9RHOB</name>
<reference evidence="7 8" key="1">
    <citation type="submission" date="2023-05" db="EMBL/GenBank/DDBJ databases">
        <title>Sedimentitalea sp. nov. JM2-8.</title>
        <authorList>
            <person name="Huang J."/>
        </authorList>
    </citation>
    <scope>NUCLEOTIDE SEQUENCE [LARGE SCALE GENOMIC DNA]</scope>
    <source>
        <strain evidence="7 8">JM2-8</strain>
    </source>
</reference>
<dbReference type="Gene3D" id="3.50.50.60">
    <property type="entry name" value="FAD/NAD(P)-binding domain"/>
    <property type="match status" value="3"/>
</dbReference>
<comment type="caution">
    <text evidence="7">The sequence shown here is derived from an EMBL/GenBank/DDBJ whole genome shotgun (WGS) entry which is preliminary data.</text>
</comment>
<dbReference type="Pfam" id="PF13450">
    <property type="entry name" value="NAD_binding_8"/>
    <property type="match status" value="1"/>
</dbReference>
<keyword evidence="8" id="KW-1185">Reference proteome</keyword>
<dbReference type="InterPro" id="IPR051820">
    <property type="entry name" value="FAD-binding_MO"/>
</dbReference>
<evidence type="ECO:0000256" key="6">
    <source>
        <dbReference type="ARBA" id="ARBA00023033"/>
    </source>
</evidence>
<comment type="cofactor">
    <cofactor evidence="1">
        <name>FAD</name>
        <dbReference type="ChEBI" id="CHEBI:57692"/>
    </cofactor>
</comment>
<keyword evidence="6" id="KW-0503">Monooxygenase</keyword>
<comment type="similarity">
    <text evidence="2">Belongs to the FAD-binding monooxygenase family.</text>
</comment>
<dbReference type="PANTHER" id="PTHR43872:SF1">
    <property type="entry name" value="MONOOXYGENASE, PUTATIVE (AFU_ORTHOLOGUE AFUA_8G02570)-RELATED"/>
    <property type="match status" value="1"/>
</dbReference>
<dbReference type="PANTHER" id="PTHR43872">
    <property type="entry name" value="MONOOXYGENASE, PUTATIVE (AFU_ORTHOLOGUE AFUA_8G02570)-RELATED"/>
    <property type="match status" value="1"/>
</dbReference>
<dbReference type="SUPFAM" id="SSF51905">
    <property type="entry name" value="FAD/NAD(P)-binding domain"/>
    <property type="match status" value="1"/>
</dbReference>
<gene>
    <name evidence="7" type="ORF">QO034_04340</name>
</gene>
<proteinExistence type="inferred from homology"/>
<evidence type="ECO:0000256" key="1">
    <source>
        <dbReference type="ARBA" id="ARBA00001974"/>
    </source>
</evidence>
<organism evidence="7 8">
    <name type="scientific">Sedimentitalea xiamensis</name>
    <dbReference type="NCBI Taxonomy" id="3050037"/>
    <lineage>
        <taxon>Bacteria</taxon>
        <taxon>Pseudomonadati</taxon>
        <taxon>Pseudomonadota</taxon>
        <taxon>Alphaproteobacteria</taxon>
        <taxon>Rhodobacterales</taxon>
        <taxon>Paracoccaceae</taxon>
        <taxon>Sedimentitalea</taxon>
    </lineage>
</organism>
<dbReference type="Proteomes" id="UP001227126">
    <property type="component" value="Unassembled WGS sequence"/>
</dbReference>
<evidence type="ECO:0000313" key="7">
    <source>
        <dbReference type="EMBL" id="MDK3072332.1"/>
    </source>
</evidence>
<evidence type="ECO:0000256" key="3">
    <source>
        <dbReference type="ARBA" id="ARBA00022630"/>
    </source>
</evidence>
<keyword evidence="3" id="KW-0285">Flavoprotein</keyword>
<evidence type="ECO:0000256" key="5">
    <source>
        <dbReference type="ARBA" id="ARBA00023002"/>
    </source>
</evidence>
<dbReference type="EMBL" id="JASNJE010000003">
    <property type="protein sequence ID" value="MDK3072332.1"/>
    <property type="molecule type" value="Genomic_DNA"/>
</dbReference>
<dbReference type="GO" id="GO:0016491">
    <property type="term" value="F:oxidoreductase activity"/>
    <property type="evidence" value="ECO:0007669"/>
    <property type="project" value="UniProtKB-KW"/>
</dbReference>
<keyword evidence="5 7" id="KW-0560">Oxidoreductase</keyword>
<dbReference type="PRINTS" id="PR00469">
    <property type="entry name" value="PNDRDTASEII"/>
</dbReference>
<dbReference type="Pfam" id="PF00743">
    <property type="entry name" value="FMO-like"/>
    <property type="match status" value="1"/>
</dbReference>
<keyword evidence="4" id="KW-0274">FAD</keyword>
<dbReference type="EC" id="1.14.13.-" evidence="7"/>
<sequence length="496" mass="54742">MTQPPAAAPAVDVLIVGAGISGIDAAWHLSRRLPNHSFALLDGKQEIGGTWATHVFPGIRSDSDLFTFGFSWKPWTGRPIASAGEILGYLNAALDENDLRRHIRFGHAVRAAAWDSAAQIWTVTVRHGNQDVTMTCRFLWMCSGYYRHCEGYSPGWAGMEDFAGPIIHPQAWPADLDYSGKRIVVIGSGATAATLIPALAKTAAHVTMLQRSPTYYFPRPMSDPFNETLKALDLPQDWYHEIMRRKFLLESETMARRSREEPDAVATELIGAARAYLGESADIETHFTPAYRPWRQRVAMIPDGDLFVAIRTGAASVVTDRIERFTRGGILLRSGDELAADIIVTATGLTLNILGDVALTVDGAAVNPAQCWTHRGIMLSGVPNLAMVFGYLRSSWTLRADLVSAYVCRLLEHMQAAGMASATPALRDRDRGMQARPWIDPEDFNAGYILRGLDLMPKQGDRQPWVMTQDYFDDRHTLPAADLEDGTLRYATAAAR</sequence>
<evidence type="ECO:0000313" key="8">
    <source>
        <dbReference type="Proteomes" id="UP001227126"/>
    </source>
</evidence>